<dbReference type="InterPro" id="IPR001544">
    <property type="entry name" value="Aminotrans_IV"/>
</dbReference>
<reference evidence="9 10" key="1">
    <citation type="submission" date="2019-02" db="EMBL/GenBank/DDBJ databases">
        <title>Deep-cultivation of Planctomycetes and their phenomic and genomic characterization uncovers novel biology.</title>
        <authorList>
            <person name="Wiegand S."/>
            <person name="Jogler M."/>
            <person name="Boedeker C."/>
            <person name="Pinto D."/>
            <person name="Vollmers J."/>
            <person name="Rivas-Marin E."/>
            <person name="Kohn T."/>
            <person name="Peeters S.H."/>
            <person name="Heuer A."/>
            <person name="Rast P."/>
            <person name="Oberbeckmann S."/>
            <person name="Bunk B."/>
            <person name="Jeske O."/>
            <person name="Meyerdierks A."/>
            <person name="Storesund J.E."/>
            <person name="Kallscheuer N."/>
            <person name="Luecker S."/>
            <person name="Lage O.M."/>
            <person name="Pohl T."/>
            <person name="Merkel B.J."/>
            <person name="Hornburger P."/>
            <person name="Mueller R.-W."/>
            <person name="Bruemmer F."/>
            <person name="Labrenz M."/>
            <person name="Spormann A.M."/>
            <person name="Op Den Camp H."/>
            <person name="Overmann J."/>
            <person name="Amann R."/>
            <person name="Jetten M.S.M."/>
            <person name="Mascher T."/>
            <person name="Medema M.H."/>
            <person name="Devos D.P."/>
            <person name="Kaster A.-K."/>
            <person name="Ovreas L."/>
            <person name="Rohde M."/>
            <person name="Galperin M.Y."/>
            <person name="Jogler C."/>
        </authorList>
    </citation>
    <scope>NUCLEOTIDE SEQUENCE [LARGE SCALE GENOMIC DNA]</scope>
    <source>
        <strain evidence="9 10">Pla108</strain>
    </source>
</reference>
<dbReference type="RefSeq" id="WP_146446796.1">
    <property type="nucleotide sequence ID" value="NZ_SJPR01000011.1"/>
</dbReference>
<proteinExistence type="inferred from homology"/>
<comment type="catalytic activity">
    <reaction evidence="6">
        <text>L-valine + 2-oxoglutarate = 3-methyl-2-oxobutanoate + L-glutamate</text>
        <dbReference type="Rhea" id="RHEA:24813"/>
        <dbReference type="ChEBI" id="CHEBI:11851"/>
        <dbReference type="ChEBI" id="CHEBI:16810"/>
        <dbReference type="ChEBI" id="CHEBI:29985"/>
        <dbReference type="ChEBI" id="CHEBI:57762"/>
        <dbReference type="EC" id="2.6.1.42"/>
    </reaction>
</comment>
<keyword evidence="10" id="KW-1185">Reference proteome</keyword>
<evidence type="ECO:0000256" key="8">
    <source>
        <dbReference type="ARBA" id="ARBA00049229"/>
    </source>
</evidence>
<dbReference type="AlphaFoldDB" id="A0A5C5ZZ54"/>
<dbReference type="Gene3D" id="3.30.470.10">
    <property type="match status" value="1"/>
</dbReference>
<sequence length="308" mass="33705">MAERQAYLNGQWIDDRALAIPVEDPGFALGVTVTERLRTFGGRIWRQAEHVRRLRRSAQIVGIDPSVADEIAAAISEFMRRHEPLRAAAAANGVEDDWAIVAFATPGVGGVATRCVHGFPLPFSTWASQYESGVSVWTSDHRQTPGNCWPAELKCRSRMHYYLADQQARRLEPGARAILLDQDGYVGEASTANVVIYRDGEGIVSPLMSKVLPGVSVALLRELAEAEGVPFVERDLTIEEFRAADEAWMSSTSICLLPIVRCDGQPMGAGTPGPMYKRMLAAWSGVVGLDVAEQAQRRAEISRRLSAS</sequence>
<dbReference type="OrthoDB" id="9805628at2"/>
<dbReference type="GO" id="GO:0052656">
    <property type="term" value="F:L-isoleucine-2-oxoglutarate transaminase activity"/>
    <property type="evidence" value="ECO:0007669"/>
    <property type="project" value="RHEA"/>
</dbReference>
<keyword evidence="9" id="KW-0032">Aminotransferase</keyword>
<dbReference type="Pfam" id="PF01063">
    <property type="entry name" value="Aminotran_4"/>
    <property type="match status" value="1"/>
</dbReference>
<evidence type="ECO:0000256" key="7">
    <source>
        <dbReference type="ARBA" id="ARBA00048798"/>
    </source>
</evidence>
<dbReference type="InterPro" id="IPR043132">
    <property type="entry name" value="BCAT-like_C"/>
</dbReference>
<evidence type="ECO:0000313" key="9">
    <source>
        <dbReference type="EMBL" id="TWT92327.1"/>
    </source>
</evidence>
<dbReference type="PANTHER" id="PTHR42743:SF11">
    <property type="entry name" value="AMINODEOXYCHORISMATE LYASE"/>
    <property type="match status" value="1"/>
</dbReference>
<evidence type="ECO:0000256" key="1">
    <source>
        <dbReference type="ARBA" id="ARBA00004824"/>
    </source>
</evidence>
<evidence type="ECO:0000256" key="4">
    <source>
        <dbReference type="ARBA" id="ARBA00009320"/>
    </source>
</evidence>
<dbReference type="SUPFAM" id="SSF56752">
    <property type="entry name" value="D-aminoacid aminotransferase-like PLP-dependent enzymes"/>
    <property type="match status" value="1"/>
</dbReference>
<comment type="caution">
    <text evidence="9">The sequence shown here is derived from an EMBL/GenBank/DDBJ whole genome shotgun (WGS) entry which is preliminary data.</text>
</comment>
<dbReference type="Gene3D" id="3.20.10.10">
    <property type="entry name" value="D-amino Acid Aminotransferase, subunit A, domain 2"/>
    <property type="match status" value="1"/>
</dbReference>
<dbReference type="EMBL" id="SJPR01000011">
    <property type="protein sequence ID" value="TWT92327.1"/>
    <property type="molecule type" value="Genomic_DNA"/>
</dbReference>
<dbReference type="GO" id="GO:0052655">
    <property type="term" value="F:L-valine-2-oxoglutarate transaminase activity"/>
    <property type="evidence" value="ECO:0007669"/>
    <property type="project" value="RHEA"/>
</dbReference>
<dbReference type="InterPro" id="IPR050571">
    <property type="entry name" value="Class-IV_PLP-Dep_Aminotrnsfr"/>
</dbReference>
<evidence type="ECO:0000313" key="10">
    <source>
        <dbReference type="Proteomes" id="UP000317421"/>
    </source>
</evidence>
<dbReference type="Proteomes" id="UP000317421">
    <property type="component" value="Unassembled WGS sequence"/>
</dbReference>
<dbReference type="InterPro" id="IPR043131">
    <property type="entry name" value="BCAT-like_N"/>
</dbReference>
<accession>A0A5C5ZZ54</accession>
<dbReference type="PANTHER" id="PTHR42743">
    <property type="entry name" value="AMINO-ACID AMINOTRANSFERASE"/>
    <property type="match status" value="1"/>
</dbReference>
<evidence type="ECO:0000256" key="3">
    <source>
        <dbReference type="ARBA" id="ARBA00005072"/>
    </source>
</evidence>
<organism evidence="9 10">
    <name type="scientific">Botrimarina colliarenosi</name>
    <dbReference type="NCBI Taxonomy" id="2528001"/>
    <lineage>
        <taxon>Bacteria</taxon>
        <taxon>Pseudomonadati</taxon>
        <taxon>Planctomycetota</taxon>
        <taxon>Planctomycetia</taxon>
        <taxon>Pirellulales</taxon>
        <taxon>Lacipirellulaceae</taxon>
        <taxon>Botrimarina</taxon>
    </lineage>
</organism>
<evidence type="ECO:0000256" key="5">
    <source>
        <dbReference type="ARBA" id="ARBA00013053"/>
    </source>
</evidence>
<evidence type="ECO:0000256" key="2">
    <source>
        <dbReference type="ARBA" id="ARBA00004931"/>
    </source>
</evidence>
<comment type="similarity">
    <text evidence="4">Belongs to the class-IV pyridoxal-phosphate-dependent aminotransferase family.</text>
</comment>
<name>A0A5C5ZZ54_9BACT</name>
<dbReference type="GO" id="GO:0046394">
    <property type="term" value="P:carboxylic acid biosynthetic process"/>
    <property type="evidence" value="ECO:0007669"/>
    <property type="project" value="UniProtKB-ARBA"/>
</dbReference>
<comment type="pathway">
    <text evidence="1">Amino-acid biosynthesis; L-isoleucine biosynthesis; L-isoleucine from 2-oxobutanoate: step 4/4.</text>
</comment>
<comment type="pathway">
    <text evidence="3">Amino-acid biosynthesis; L-leucine biosynthesis; L-leucine from 3-methyl-2-oxobutanoate: step 4/4.</text>
</comment>
<comment type="catalytic activity">
    <reaction evidence="7">
        <text>L-isoleucine + 2-oxoglutarate = (S)-3-methyl-2-oxopentanoate + L-glutamate</text>
        <dbReference type="Rhea" id="RHEA:24801"/>
        <dbReference type="ChEBI" id="CHEBI:16810"/>
        <dbReference type="ChEBI" id="CHEBI:29985"/>
        <dbReference type="ChEBI" id="CHEBI:35146"/>
        <dbReference type="ChEBI" id="CHEBI:58045"/>
        <dbReference type="EC" id="2.6.1.42"/>
    </reaction>
</comment>
<evidence type="ECO:0000256" key="6">
    <source>
        <dbReference type="ARBA" id="ARBA00048212"/>
    </source>
</evidence>
<dbReference type="InterPro" id="IPR036038">
    <property type="entry name" value="Aminotransferase-like"/>
</dbReference>
<comment type="pathway">
    <text evidence="2">Amino-acid biosynthesis; L-valine biosynthesis; L-valine from pyruvate: step 4/4.</text>
</comment>
<dbReference type="GO" id="GO:0052654">
    <property type="term" value="F:L-leucine-2-oxoglutarate transaminase activity"/>
    <property type="evidence" value="ECO:0007669"/>
    <property type="project" value="RHEA"/>
</dbReference>
<comment type="catalytic activity">
    <reaction evidence="8">
        <text>L-leucine + 2-oxoglutarate = 4-methyl-2-oxopentanoate + L-glutamate</text>
        <dbReference type="Rhea" id="RHEA:18321"/>
        <dbReference type="ChEBI" id="CHEBI:16810"/>
        <dbReference type="ChEBI" id="CHEBI:17865"/>
        <dbReference type="ChEBI" id="CHEBI:29985"/>
        <dbReference type="ChEBI" id="CHEBI:57427"/>
        <dbReference type="EC" id="2.6.1.42"/>
    </reaction>
</comment>
<gene>
    <name evidence="9" type="primary">dat</name>
    <name evidence="9" type="ORF">Pla108_41260</name>
</gene>
<keyword evidence="9" id="KW-0808">Transferase</keyword>
<protein>
    <recommendedName>
        <fullName evidence="5">branched-chain-amino-acid transaminase</fullName>
        <ecNumber evidence="5">2.6.1.42</ecNumber>
    </recommendedName>
</protein>
<dbReference type="EC" id="2.6.1.42" evidence="5"/>